<dbReference type="GO" id="GO:0006351">
    <property type="term" value="P:DNA-templated transcription"/>
    <property type="evidence" value="ECO:0007669"/>
    <property type="project" value="InterPro"/>
</dbReference>
<comment type="subcellular location">
    <subcellularLocation>
        <location evidence="1">Nucleus</location>
    </subcellularLocation>
</comment>
<dbReference type="AlphaFoldDB" id="A0A0D2H4R2"/>
<dbReference type="HOGENOM" id="CLU_013260_1_0_1"/>
<feature type="domain" description="Xylanolytic transcriptional activator regulatory" evidence="4">
    <location>
        <begin position="126"/>
        <end position="266"/>
    </location>
</feature>
<dbReference type="GO" id="GO:0005634">
    <property type="term" value="C:nucleus"/>
    <property type="evidence" value="ECO:0007669"/>
    <property type="project" value="UniProtKB-SubCell"/>
</dbReference>
<keyword evidence="2" id="KW-0539">Nucleus</keyword>
<dbReference type="CDD" id="cd12148">
    <property type="entry name" value="fungal_TF_MHR"/>
    <property type="match status" value="1"/>
</dbReference>
<dbReference type="EMBL" id="KN846972">
    <property type="protein sequence ID" value="KIW79624.1"/>
    <property type="molecule type" value="Genomic_DNA"/>
</dbReference>
<dbReference type="InterPro" id="IPR050613">
    <property type="entry name" value="Sec_Metabolite_Reg"/>
</dbReference>
<dbReference type="GO" id="GO:0008270">
    <property type="term" value="F:zinc ion binding"/>
    <property type="evidence" value="ECO:0007669"/>
    <property type="project" value="InterPro"/>
</dbReference>
<dbReference type="RefSeq" id="XP_013283432.1">
    <property type="nucleotide sequence ID" value="XM_013427978.1"/>
</dbReference>
<evidence type="ECO:0000313" key="5">
    <source>
        <dbReference type="EMBL" id="KIW79624.1"/>
    </source>
</evidence>
<organism evidence="5 6">
    <name type="scientific">Fonsecaea pedrosoi CBS 271.37</name>
    <dbReference type="NCBI Taxonomy" id="1442368"/>
    <lineage>
        <taxon>Eukaryota</taxon>
        <taxon>Fungi</taxon>
        <taxon>Dikarya</taxon>
        <taxon>Ascomycota</taxon>
        <taxon>Pezizomycotina</taxon>
        <taxon>Eurotiomycetes</taxon>
        <taxon>Chaetothyriomycetidae</taxon>
        <taxon>Chaetothyriales</taxon>
        <taxon>Herpotrichiellaceae</taxon>
        <taxon>Fonsecaea</taxon>
    </lineage>
</organism>
<proteinExistence type="predicted"/>
<dbReference type="GO" id="GO:0003677">
    <property type="term" value="F:DNA binding"/>
    <property type="evidence" value="ECO:0007669"/>
    <property type="project" value="InterPro"/>
</dbReference>
<keyword evidence="3" id="KW-0812">Transmembrane</keyword>
<accession>A0A0D2H4R2</accession>
<dbReference type="GeneID" id="25305727"/>
<dbReference type="OrthoDB" id="3014581at2759"/>
<dbReference type="PANTHER" id="PTHR31001:SF90">
    <property type="entry name" value="CENTROMERE DNA-BINDING PROTEIN COMPLEX CBF3 SUBUNIT B"/>
    <property type="match status" value="1"/>
</dbReference>
<dbReference type="STRING" id="1442368.A0A0D2H4R2"/>
<gene>
    <name evidence="5" type="ORF">Z517_06237</name>
</gene>
<dbReference type="InterPro" id="IPR007219">
    <property type="entry name" value="XnlR_reg_dom"/>
</dbReference>
<evidence type="ECO:0000256" key="3">
    <source>
        <dbReference type="SAM" id="Phobius"/>
    </source>
</evidence>
<evidence type="ECO:0000259" key="4">
    <source>
        <dbReference type="Pfam" id="PF04082"/>
    </source>
</evidence>
<keyword evidence="6" id="KW-1185">Reference proteome</keyword>
<keyword evidence="3" id="KW-1133">Transmembrane helix</keyword>
<dbReference type="VEuPathDB" id="FungiDB:Z517_06237"/>
<feature type="transmembrane region" description="Helical" evidence="3">
    <location>
        <begin position="447"/>
        <end position="467"/>
    </location>
</feature>
<evidence type="ECO:0000256" key="2">
    <source>
        <dbReference type="ARBA" id="ARBA00023242"/>
    </source>
</evidence>
<evidence type="ECO:0000313" key="6">
    <source>
        <dbReference type="Proteomes" id="UP000053029"/>
    </source>
</evidence>
<evidence type="ECO:0000256" key="1">
    <source>
        <dbReference type="ARBA" id="ARBA00004123"/>
    </source>
</evidence>
<dbReference type="Pfam" id="PF04082">
    <property type="entry name" value="Fungal_trans"/>
    <property type="match status" value="1"/>
</dbReference>
<name>A0A0D2H4R2_9EURO</name>
<dbReference type="PANTHER" id="PTHR31001">
    <property type="entry name" value="UNCHARACTERIZED TRANSCRIPTIONAL REGULATORY PROTEIN"/>
    <property type="match status" value="1"/>
</dbReference>
<keyword evidence="3" id="KW-0472">Membrane</keyword>
<sequence>MRSTTLRPQLRSGPSCRPHTAAADVELLEWDMMDQSSAVLFCSDKIVFRTCRARQISKTTSYTFLDPPTPSYPAEPVKCIWLPRHGEASVFVDKYIRDITYVHHVIHSASLRKLMDDIYHDLDMRRPLHRGHVALLLSIIASATFLWTTRDNPDLYHSVDDARNQAASWVTATLDMLDYSRRTTNGSIEDVQALIIVSFLVCNMEGTSIRYYNLVSTAITTARQLSLHRIDHVSRRPSPDSIEAEVGRRVWWYLAALDWILSRFAGPHEGICTIQPRQMTVNKPRNIRDEDMVDGAPMFGLDLAQATSMSYFLQRIRLGELCYEVSNNSTADQQEIADHDNTQQLDAHFEKFLSEFPPFFRLDDGDLAAPDRASKDPAITVQTYILVNMVQARRCKLHLPSLSRSSAEPGLARSRQICLDAARQIIAAERRLEKETDIPFALSRFRFGGTLYCLFLAIIALLLDVCLNRVAEPEDSRRTELSQAFQILEQARSQTKMATTLLESLHGLVSKYKVSLPSVSHDVPAHEAAMPLATMPDALGTGTGSNSVDLSSTELPFFDDIWQTFEGGMFLDEIDIDSMFAEMNACI</sequence>
<dbReference type="Proteomes" id="UP000053029">
    <property type="component" value="Unassembled WGS sequence"/>
</dbReference>
<protein>
    <recommendedName>
        <fullName evidence="4">Xylanolytic transcriptional activator regulatory domain-containing protein</fullName>
    </recommendedName>
</protein>
<reference evidence="5 6" key="1">
    <citation type="submission" date="2015-01" db="EMBL/GenBank/DDBJ databases">
        <title>The Genome Sequence of Fonsecaea pedrosoi CBS 271.37.</title>
        <authorList>
            <consortium name="The Broad Institute Genomics Platform"/>
            <person name="Cuomo C."/>
            <person name="de Hoog S."/>
            <person name="Gorbushina A."/>
            <person name="Stielow B."/>
            <person name="Teixiera M."/>
            <person name="Abouelleil A."/>
            <person name="Chapman S.B."/>
            <person name="Priest M."/>
            <person name="Young S.K."/>
            <person name="Wortman J."/>
            <person name="Nusbaum C."/>
            <person name="Birren B."/>
        </authorList>
    </citation>
    <scope>NUCLEOTIDE SEQUENCE [LARGE SCALE GENOMIC DNA]</scope>
    <source>
        <strain evidence="5 6">CBS 271.37</strain>
    </source>
</reference>